<evidence type="ECO:0000256" key="8">
    <source>
        <dbReference type="RuleBase" id="RU003978"/>
    </source>
</evidence>
<evidence type="ECO:0000259" key="9">
    <source>
        <dbReference type="Pfam" id="PF00298"/>
    </source>
</evidence>
<dbReference type="InterPro" id="IPR020784">
    <property type="entry name" value="Ribosomal_uL11_N"/>
</dbReference>
<name>A0AAD7XSJ0_9STRA</name>
<dbReference type="CDD" id="cd00349">
    <property type="entry name" value="Ribosomal_L11"/>
    <property type="match status" value="1"/>
</dbReference>
<dbReference type="InterPro" id="IPR036796">
    <property type="entry name" value="Ribosomal_uL11_N_sf"/>
</dbReference>
<comment type="similarity">
    <text evidence="1 8">Belongs to the universal ribosomal protein uL11 family.</text>
</comment>
<keyword evidence="4" id="KW-0694">RNA-binding</keyword>
<dbReference type="InterPro" id="IPR036769">
    <property type="entry name" value="Ribosomal_uL11_C_sf"/>
</dbReference>
<evidence type="ECO:0000259" key="10">
    <source>
        <dbReference type="Pfam" id="PF03946"/>
    </source>
</evidence>
<dbReference type="SUPFAM" id="SSF54747">
    <property type="entry name" value="Ribosomal L11/L12e N-terminal domain"/>
    <property type="match status" value="1"/>
</dbReference>
<dbReference type="GO" id="GO:0006412">
    <property type="term" value="P:translation"/>
    <property type="evidence" value="ECO:0007669"/>
    <property type="project" value="InterPro"/>
</dbReference>
<proteinExistence type="inferred from homology"/>
<dbReference type="SUPFAM" id="SSF46906">
    <property type="entry name" value="Ribosomal protein L11, C-terminal domain"/>
    <property type="match status" value="1"/>
</dbReference>
<keyword evidence="2" id="KW-0488">Methylation</keyword>
<dbReference type="SMART" id="SM00649">
    <property type="entry name" value="RL11"/>
    <property type="match status" value="1"/>
</dbReference>
<accession>A0AAD7XSJ0</accession>
<dbReference type="InterPro" id="IPR006519">
    <property type="entry name" value="Ribosomal_uL11_bac-typ"/>
</dbReference>
<evidence type="ECO:0000256" key="7">
    <source>
        <dbReference type="ARBA" id="ARBA00040104"/>
    </source>
</evidence>
<evidence type="ECO:0000256" key="3">
    <source>
        <dbReference type="ARBA" id="ARBA00022730"/>
    </source>
</evidence>
<dbReference type="PANTHER" id="PTHR11661:SF1">
    <property type="entry name" value="LARGE RIBOSOMAL SUBUNIT PROTEIN UL11M"/>
    <property type="match status" value="1"/>
</dbReference>
<feature type="domain" description="Large ribosomal subunit protein uL11 N-terminal" evidence="10">
    <location>
        <begin position="8"/>
        <end position="66"/>
    </location>
</feature>
<feature type="domain" description="Large ribosomal subunit protein uL11 C-terminal" evidence="9">
    <location>
        <begin position="71"/>
        <end position="141"/>
    </location>
</feature>
<dbReference type="AlphaFoldDB" id="A0AAD7XSJ0"/>
<dbReference type="GO" id="GO:0005762">
    <property type="term" value="C:mitochondrial large ribosomal subunit"/>
    <property type="evidence" value="ECO:0007669"/>
    <property type="project" value="TreeGrafter"/>
</dbReference>
<dbReference type="FunFam" id="3.30.1550.10:FF:000006">
    <property type="entry name" value="50S ribosomal protein L11"/>
    <property type="match status" value="1"/>
</dbReference>
<sequence>MAGVKAVVRLRCPAGAAKPGPSIGQALGPHGLNMMEFVKAFNAATQSLPPETPVPVVLTAYNNRTFTFVTKTPPASYLIRQQLGLQKGSKHPGTISSGTIRWNQIREIATVKQADKHLAHIPFESLCKSIAGTAQSMGIDVAQDDDHPAEEQGTSSA</sequence>
<reference evidence="11" key="1">
    <citation type="submission" date="2023-01" db="EMBL/GenBank/DDBJ databases">
        <title>Metagenome sequencing of chrysophaentin producing Chrysophaeum taylorii.</title>
        <authorList>
            <person name="Davison J."/>
            <person name="Bewley C."/>
        </authorList>
    </citation>
    <scope>NUCLEOTIDE SEQUENCE</scope>
    <source>
        <strain evidence="11">NIES-1699</strain>
    </source>
</reference>
<evidence type="ECO:0000256" key="4">
    <source>
        <dbReference type="ARBA" id="ARBA00022884"/>
    </source>
</evidence>
<dbReference type="InterPro" id="IPR020783">
    <property type="entry name" value="Ribosomal_uL11_C"/>
</dbReference>
<evidence type="ECO:0000313" key="11">
    <source>
        <dbReference type="EMBL" id="KAJ8609696.1"/>
    </source>
</evidence>
<keyword evidence="3" id="KW-0699">rRNA-binding</keyword>
<dbReference type="Proteomes" id="UP001230188">
    <property type="component" value="Unassembled WGS sequence"/>
</dbReference>
<organism evidence="11 12">
    <name type="scientific">Chrysophaeum taylorii</name>
    <dbReference type="NCBI Taxonomy" id="2483200"/>
    <lineage>
        <taxon>Eukaryota</taxon>
        <taxon>Sar</taxon>
        <taxon>Stramenopiles</taxon>
        <taxon>Ochrophyta</taxon>
        <taxon>Pelagophyceae</taxon>
        <taxon>Pelagomonadales</taxon>
        <taxon>Pelagomonadaceae</taxon>
        <taxon>Chrysophaeum</taxon>
    </lineage>
</organism>
<dbReference type="EMBL" id="JAQMWT010000135">
    <property type="protein sequence ID" value="KAJ8609696.1"/>
    <property type="molecule type" value="Genomic_DNA"/>
</dbReference>
<dbReference type="GO" id="GO:0070180">
    <property type="term" value="F:large ribosomal subunit rRNA binding"/>
    <property type="evidence" value="ECO:0007669"/>
    <property type="project" value="TreeGrafter"/>
</dbReference>
<dbReference type="Gene3D" id="1.10.10.250">
    <property type="entry name" value="Ribosomal protein L11, C-terminal domain"/>
    <property type="match status" value="1"/>
</dbReference>
<gene>
    <name evidence="11" type="ORF">CTAYLR_009391</name>
</gene>
<evidence type="ECO:0000256" key="2">
    <source>
        <dbReference type="ARBA" id="ARBA00022481"/>
    </source>
</evidence>
<dbReference type="HAMAP" id="MF_00736">
    <property type="entry name" value="Ribosomal_uL11"/>
    <property type="match status" value="1"/>
</dbReference>
<dbReference type="Pfam" id="PF00298">
    <property type="entry name" value="Ribosomal_L11"/>
    <property type="match status" value="1"/>
</dbReference>
<keyword evidence="12" id="KW-1185">Reference proteome</keyword>
<evidence type="ECO:0000256" key="5">
    <source>
        <dbReference type="ARBA" id="ARBA00022980"/>
    </source>
</evidence>
<evidence type="ECO:0000256" key="6">
    <source>
        <dbReference type="ARBA" id="ARBA00023274"/>
    </source>
</evidence>
<keyword evidence="5 8" id="KW-0689">Ribosomal protein</keyword>
<dbReference type="GO" id="GO:0003735">
    <property type="term" value="F:structural constituent of ribosome"/>
    <property type="evidence" value="ECO:0007669"/>
    <property type="project" value="InterPro"/>
</dbReference>
<dbReference type="Gene3D" id="3.30.1550.10">
    <property type="entry name" value="Ribosomal protein L11/L12, N-terminal domain"/>
    <property type="match status" value="1"/>
</dbReference>
<evidence type="ECO:0000313" key="12">
    <source>
        <dbReference type="Proteomes" id="UP001230188"/>
    </source>
</evidence>
<dbReference type="FunFam" id="1.10.10.250:FF:000003">
    <property type="entry name" value="Mitochondrial ribosomal protein L11"/>
    <property type="match status" value="1"/>
</dbReference>
<dbReference type="Pfam" id="PF03946">
    <property type="entry name" value="Ribosomal_L11_N"/>
    <property type="match status" value="1"/>
</dbReference>
<evidence type="ECO:0000256" key="1">
    <source>
        <dbReference type="ARBA" id="ARBA00010537"/>
    </source>
</evidence>
<keyword evidence="6 8" id="KW-0687">Ribonucleoprotein</keyword>
<protein>
    <recommendedName>
        <fullName evidence="7">Large ribosomal subunit protein uL11m</fullName>
    </recommendedName>
</protein>
<comment type="caution">
    <text evidence="11">The sequence shown here is derived from an EMBL/GenBank/DDBJ whole genome shotgun (WGS) entry which is preliminary data.</text>
</comment>
<dbReference type="InterPro" id="IPR000911">
    <property type="entry name" value="Ribosomal_uL11"/>
</dbReference>
<dbReference type="NCBIfam" id="TIGR01632">
    <property type="entry name" value="L11_bact"/>
    <property type="match status" value="1"/>
</dbReference>
<dbReference type="PANTHER" id="PTHR11661">
    <property type="entry name" value="60S RIBOSOMAL PROTEIN L12"/>
    <property type="match status" value="1"/>
</dbReference>